<protein>
    <submittedName>
        <fullName evidence="1">Uncharacterized protein</fullName>
    </submittedName>
</protein>
<sequence length="51" mass="5937">MRVMHFNLESRMVMRFSVMTARLIAQWAIKKIGDRELTAVNGRSLILSNDE</sequence>
<reference evidence="1 2" key="1">
    <citation type="journal article" date="2011" name="J. Bacteriol.">
        <title>Genome sequence of 'Pedosphaera parvula' Ellin514, an aerobic Verrucomicrobial isolate from pasture soil.</title>
        <authorList>
            <person name="Kant R."/>
            <person name="van Passel M.W."/>
            <person name="Sangwan P."/>
            <person name="Palva A."/>
            <person name="Lucas S."/>
            <person name="Copeland A."/>
            <person name="Lapidus A."/>
            <person name="Glavina Del Rio T."/>
            <person name="Dalin E."/>
            <person name="Tice H."/>
            <person name="Bruce D."/>
            <person name="Goodwin L."/>
            <person name="Pitluck S."/>
            <person name="Chertkov O."/>
            <person name="Larimer F.W."/>
            <person name="Land M.L."/>
            <person name="Hauser L."/>
            <person name="Brettin T.S."/>
            <person name="Detter J.C."/>
            <person name="Han S."/>
            <person name="de Vos W.M."/>
            <person name="Janssen P.H."/>
            <person name="Smidt H."/>
        </authorList>
    </citation>
    <scope>NUCLEOTIDE SEQUENCE [LARGE SCALE GENOMIC DNA]</scope>
    <source>
        <strain evidence="1 2">Ellin514</strain>
    </source>
</reference>
<dbReference type="AlphaFoldDB" id="B9XBL4"/>
<gene>
    <name evidence="1" type="ORF">Cflav_PD5534</name>
</gene>
<proteinExistence type="predicted"/>
<dbReference type="Proteomes" id="UP000003688">
    <property type="component" value="Unassembled WGS sequence"/>
</dbReference>
<organism evidence="1 2">
    <name type="scientific">Pedosphaera parvula (strain Ellin514)</name>
    <dbReference type="NCBI Taxonomy" id="320771"/>
    <lineage>
        <taxon>Bacteria</taxon>
        <taxon>Pseudomonadati</taxon>
        <taxon>Verrucomicrobiota</taxon>
        <taxon>Pedosphaerae</taxon>
        <taxon>Pedosphaerales</taxon>
        <taxon>Pedosphaeraceae</taxon>
        <taxon>Pedosphaera</taxon>
    </lineage>
</organism>
<evidence type="ECO:0000313" key="1">
    <source>
        <dbReference type="EMBL" id="EEF62899.1"/>
    </source>
</evidence>
<dbReference type="STRING" id="320771.Cflav_PD5534"/>
<name>B9XBL4_PEDPL</name>
<evidence type="ECO:0000313" key="2">
    <source>
        <dbReference type="Proteomes" id="UP000003688"/>
    </source>
</evidence>
<keyword evidence="2" id="KW-1185">Reference proteome</keyword>
<dbReference type="EMBL" id="ABOX02000003">
    <property type="protein sequence ID" value="EEF62899.1"/>
    <property type="molecule type" value="Genomic_DNA"/>
</dbReference>
<comment type="caution">
    <text evidence="1">The sequence shown here is derived from an EMBL/GenBank/DDBJ whole genome shotgun (WGS) entry which is preliminary data.</text>
</comment>
<accession>B9XBL4</accession>